<dbReference type="Gene3D" id="3.30.450.40">
    <property type="match status" value="1"/>
</dbReference>
<evidence type="ECO:0000313" key="2">
    <source>
        <dbReference type="EMBL" id="AWI52420.1"/>
    </source>
</evidence>
<proteinExistence type="predicted"/>
<dbReference type="AlphaFoldDB" id="A0A2U8FN77"/>
<evidence type="ECO:0000259" key="1">
    <source>
        <dbReference type="SMART" id="SM00065"/>
    </source>
</evidence>
<dbReference type="PANTHER" id="PTHR43102:SF2">
    <property type="entry name" value="GAF DOMAIN-CONTAINING PROTEIN"/>
    <property type="match status" value="1"/>
</dbReference>
<dbReference type="KEGG" id="aon:DEH84_02475"/>
<dbReference type="SMART" id="SM00065">
    <property type="entry name" value="GAF"/>
    <property type="match status" value="1"/>
</dbReference>
<dbReference type="OrthoDB" id="5571399at2"/>
<dbReference type="PANTHER" id="PTHR43102">
    <property type="entry name" value="SLR1143 PROTEIN"/>
    <property type="match status" value="1"/>
</dbReference>
<accession>A0A2U8FN77</accession>
<dbReference type="EMBL" id="CP029210">
    <property type="protein sequence ID" value="AWI52420.1"/>
    <property type="molecule type" value="Genomic_DNA"/>
</dbReference>
<dbReference type="Pfam" id="PF01590">
    <property type="entry name" value="GAF"/>
    <property type="match status" value="1"/>
</dbReference>
<dbReference type="Proteomes" id="UP000244892">
    <property type="component" value="Chromosome"/>
</dbReference>
<evidence type="ECO:0000313" key="3">
    <source>
        <dbReference type="Proteomes" id="UP000244892"/>
    </source>
</evidence>
<dbReference type="InterPro" id="IPR029016">
    <property type="entry name" value="GAF-like_dom_sf"/>
</dbReference>
<dbReference type="SUPFAM" id="SSF55781">
    <property type="entry name" value="GAF domain-like"/>
    <property type="match status" value="1"/>
</dbReference>
<gene>
    <name evidence="2" type="ORF">DEH84_02475</name>
</gene>
<organism evidence="2 3">
    <name type="scientific">Aquabacterium olei</name>
    <dbReference type="NCBI Taxonomy" id="1296669"/>
    <lineage>
        <taxon>Bacteria</taxon>
        <taxon>Pseudomonadati</taxon>
        <taxon>Pseudomonadota</taxon>
        <taxon>Betaproteobacteria</taxon>
        <taxon>Burkholderiales</taxon>
        <taxon>Aquabacterium</taxon>
    </lineage>
</organism>
<sequence>MPQSPASDALAQLVHCAPPIVQDGRRLAVLRALALLDTPPEATFDALTRLAVAVTGCPIGAIGLVDARRTWFKAAVGLPQGGESHNDFSFCARAIASERVFEVHDAHADPRFVDNPLVIGPPHVRFYAGVPLLCEGQPVGTLCVVDNRPHRLRAAQLAAMEDLGQLAMQALQVRLAQVRKPG</sequence>
<dbReference type="InterPro" id="IPR003018">
    <property type="entry name" value="GAF"/>
</dbReference>
<feature type="domain" description="GAF" evidence="1">
    <location>
        <begin position="39"/>
        <end position="181"/>
    </location>
</feature>
<keyword evidence="3" id="KW-1185">Reference proteome</keyword>
<reference evidence="2 3" key="1">
    <citation type="submission" date="2018-05" db="EMBL/GenBank/DDBJ databases">
        <title>complete genome sequence of Aquabacterium olei NBRC 110486.</title>
        <authorList>
            <person name="Tang B."/>
            <person name="Chang J."/>
            <person name="Zhang L."/>
            <person name="Yang H."/>
        </authorList>
    </citation>
    <scope>NUCLEOTIDE SEQUENCE [LARGE SCALE GENOMIC DNA]</scope>
    <source>
        <strain evidence="2 3">NBRC 110486</strain>
    </source>
</reference>
<name>A0A2U8FN77_9BURK</name>
<protein>
    <recommendedName>
        <fullName evidence="1">GAF domain-containing protein</fullName>
    </recommendedName>
</protein>
<dbReference type="RefSeq" id="WP_109034468.1">
    <property type="nucleotide sequence ID" value="NZ_CP029210.1"/>
</dbReference>